<dbReference type="STRING" id="537013.CLOSTMETH_01305"/>
<accession>C0EBT7</accession>
<dbReference type="InterPro" id="IPR038461">
    <property type="entry name" value="Schlafen_AlbA_2_dom_sf"/>
</dbReference>
<dbReference type="PANTHER" id="PTHR30595:SF6">
    <property type="entry name" value="SCHLAFEN ALBA-2 DOMAIN-CONTAINING PROTEIN"/>
    <property type="match status" value="1"/>
</dbReference>
<dbReference type="InterPro" id="IPR036388">
    <property type="entry name" value="WH-like_DNA-bd_sf"/>
</dbReference>
<keyword evidence="3" id="KW-1185">Reference proteome</keyword>
<dbReference type="Gene3D" id="3.30.565.60">
    <property type="match status" value="1"/>
</dbReference>
<gene>
    <name evidence="2" type="ORF">CLOSTMETH_01305</name>
</gene>
<dbReference type="InterPro" id="IPR038475">
    <property type="entry name" value="RecG_C_sf"/>
</dbReference>
<dbReference type="Proteomes" id="UP000003340">
    <property type="component" value="Unassembled WGS sequence"/>
</dbReference>
<organism evidence="2 3">
    <name type="scientific">[Clostridium] methylpentosum DSM 5476</name>
    <dbReference type="NCBI Taxonomy" id="537013"/>
    <lineage>
        <taxon>Bacteria</taxon>
        <taxon>Bacillati</taxon>
        <taxon>Bacillota</taxon>
        <taxon>Clostridia</taxon>
        <taxon>Eubacteriales</taxon>
        <taxon>Oscillospiraceae</taxon>
        <taxon>Oscillospiraceae incertae sedis</taxon>
    </lineage>
</organism>
<comment type="caution">
    <text evidence="2">The sequence shown here is derived from an EMBL/GenBank/DDBJ whole genome shotgun (WGS) entry which is preliminary data.</text>
</comment>
<dbReference type="eggNOG" id="COG1846">
    <property type="taxonomic scope" value="Bacteria"/>
</dbReference>
<reference evidence="2 3" key="2">
    <citation type="submission" date="2009-02" db="EMBL/GenBank/DDBJ databases">
        <title>Draft genome sequence of Clostridium methylpentosum (DSM 5476).</title>
        <authorList>
            <person name="Sudarsanam P."/>
            <person name="Ley R."/>
            <person name="Guruge J."/>
            <person name="Turnbaugh P.J."/>
            <person name="Mahowald M."/>
            <person name="Liep D."/>
            <person name="Gordon J."/>
        </authorList>
    </citation>
    <scope>NUCLEOTIDE SEQUENCE [LARGE SCALE GENOMIC DNA]</scope>
    <source>
        <strain evidence="2 3">DSM 5476</strain>
    </source>
</reference>
<dbReference type="InterPro" id="IPR007421">
    <property type="entry name" value="Schlafen_AlbA_2_dom"/>
</dbReference>
<dbReference type="Gene3D" id="1.10.10.10">
    <property type="entry name" value="Winged helix-like DNA-binding domain superfamily/Winged helix DNA-binding domain"/>
    <property type="match status" value="1"/>
</dbReference>
<evidence type="ECO:0000313" key="3">
    <source>
        <dbReference type="Proteomes" id="UP000003340"/>
    </source>
</evidence>
<evidence type="ECO:0000259" key="1">
    <source>
        <dbReference type="Pfam" id="PF04326"/>
    </source>
</evidence>
<feature type="domain" description="Schlafen AlbA-2" evidence="1">
    <location>
        <begin position="5"/>
        <end position="121"/>
    </location>
</feature>
<dbReference type="AlphaFoldDB" id="C0EBT7"/>
<dbReference type="Pfam" id="PF04326">
    <property type="entry name" value="SLFN_AlbA_2"/>
    <property type="match status" value="1"/>
</dbReference>
<dbReference type="Pfam" id="PF13749">
    <property type="entry name" value="HATPase_c_4"/>
    <property type="match status" value="1"/>
</dbReference>
<dbReference type="PANTHER" id="PTHR30595">
    <property type="entry name" value="GLPR-RELATED TRANSCRIPTIONAL REPRESSOR"/>
    <property type="match status" value="1"/>
</dbReference>
<dbReference type="EMBL" id="ACEC01000045">
    <property type="protein sequence ID" value="EEG30998.1"/>
    <property type="molecule type" value="Genomic_DNA"/>
</dbReference>
<dbReference type="eggNOG" id="COG2865">
    <property type="taxonomic scope" value="Bacteria"/>
</dbReference>
<protein>
    <submittedName>
        <fullName evidence="2">Divergent AAA domain protein</fullName>
    </submittedName>
</protein>
<sequence>MTFQESETLELKEIVVEDIKKEIIAFANSAGGTLYVGVADNGSVVGIDNPDTVTQQISNMVRDSIKPDVTMFIRYDTKVVNGKQIVAVEIQRGTERPYYLAKKGLRPEGVYVRQGTSSVPATTTAIRRMIKDTDGDSFEAMRSLEQNLTFQAATKEFEARNIAFEAPQMKTLGILNTDGIYTNLGLLLSEQCTHTVKAAVFEGTDQSIFRDRQEFTGSLLQQLSEVYEYIDRRNQVRSTFDKLRRIDTQDYPEVAIREALLNSLVHRDYSFSASTLISVYDDRIEFTSIGSLPAGVSLNDIMIGLSVCRNPKLANVFYRLELIEAYGTGMKKIMGAYGSSDKKPAIETTDNAFKIVLPNLNEGNSSLAVAGADNEVEQLVLDFIRKNGSITRKEVETTMDMNQTAAGRLLSKMVQKDLIVQTGQGKNTKYKLP</sequence>
<proteinExistence type="predicted"/>
<dbReference type="SUPFAM" id="SSF46785">
    <property type="entry name" value="Winged helix' DNA-binding domain"/>
    <property type="match status" value="1"/>
</dbReference>
<dbReference type="Gene3D" id="3.30.950.30">
    <property type="entry name" value="Schlafen, AAA domain"/>
    <property type="match status" value="1"/>
</dbReference>
<evidence type="ECO:0000313" key="2">
    <source>
        <dbReference type="EMBL" id="EEG30998.1"/>
    </source>
</evidence>
<name>C0EBT7_9FIRM</name>
<dbReference type="InterPro" id="IPR036390">
    <property type="entry name" value="WH_DNA-bd_sf"/>
</dbReference>
<reference evidence="2 3" key="1">
    <citation type="submission" date="2009-01" db="EMBL/GenBank/DDBJ databases">
        <authorList>
            <person name="Fulton L."/>
            <person name="Clifton S."/>
            <person name="Fulton B."/>
            <person name="Xu J."/>
            <person name="Minx P."/>
            <person name="Pepin K.H."/>
            <person name="Johnson M."/>
            <person name="Bhonagiri V."/>
            <person name="Nash W.E."/>
            <person name="Mardis E.R."/>
            <person name="Wilson R.K."/>
        </authorList>
    </citation>
    <scope>NUCLEOTIDE SEQUENCE [LARGE SCALE GENOMIC DNA]</scope>
    <source>
        <strain evidence="2 3">DSM 5476</strain>
    </source>
</reference>
<dbReference type="HOGENOM" id="CLU_024970_1_1_9"/>